<dbReference type="SUPFAM" id="SSF48452">
    <property type="entry name" value="TPR-like"/>
    <property type="match status" value="1"/>
</dbReference>
<evidence type="ECO:0000256" key="1">
    <source>
        <dbReference type="ARBA" id="ARBA00004442"/>
    </source>
</evidence>
<comment type="similarity">
    <text evidence="2">Belongs to the SusD family.</text>
</comment>
<dbReference type="Proteomes" id="UP000294498">
    <property type="component" value="Unassembled WGS sequence"/>
</dbReference>
<dbReference type="OrthoDB" id="618454at2"/>
<evidence type="ECO:0000256" key="6">
    <source>
        <dbReference type="SAM" id="SignalP"/>
    </source>
</evidence>
<dbReference type="EMBL" id="SODV01000001">
    <property type="protein sequence ID" value="TDX00984.1"/>
    <property type="molecule type" value="Genomic_DNA"/>
</dbReference>
<evidence type="ECO:0000313" key="9">
    <source>
        <dbReference type="EMBL" id="TDX00984.1"/>
    </source>
</evidence>
<evidence type="ECO:0000256" key="2">
    <source>
        <dbReference type="ARBA" id="ARBA00006275"/>
    </source>
</evidence>
<organism evidence="9 10">
    <name type="scientific">Dinghuibacter silviterrae</name>
    <dbReference type="NCBI Taxonomy" id="1539049"/>
    <lineage>
        <taxon>Bacteria</taxon>
        <taxon>Pseudomonadati</taxon>
        <taxon>Bacteroidota</taxon>
        <taxon>Chitinophagia</taxon>
        <taxon>Chitinophagales</taxon>
        <taxon>Chitinophagaceae</taxon>
        <taxon>Dinghuibacter</taxon>
    </lineage>
</organism>
<dbReference type="InterPro" id="IPR011990">
    <property type="entry name" value="TPR-like_helical_dom_sf"/>
</dbReference>
<evidence type="ECO:0000256" key="4">
    <source>
        <dbReference type="ARBA" id="ARBA00023136"/>
    </source>
</evidence>
<dbReference type="InterPro" id="IPR033985">
    <property type="entry name" value="SusD-like_N"/>
</dbReference>
<evidence type="ECO:0000313" key="10">
    <source>
        <dbReference type="Proteomes" id="UP000294498"/>
    </source>
</evidence>
<dbReference type="GO" id="GO:0009279">
    <property type="term" value="C:cell outer membrane"/>
    <property type="evidence" value="ECO:0007669"/>
    <property type="project" value="UniProtKB-SubCell"/>
</dbReference>
<sequence>MNKKFLSIPALAVALLLGSCAKKLDIVPQGSPTLTGFWKTQADAEAADNAMYASFGNSNGNADEFYGRGYFWFINASDDMVTGRNNSQANNVKNFNPVFNGWGNTEVQWDQRYAVIKKANDIINNLPGIDMDTAEKRRIIGEAYFMSGLMYFQLVSNYGNDKAGVPIADRANPSDPNPIPRAANAMANYTYLVSDLKQAAVLLPFFSTYIPDMYGHAHKTAAWAFLAKAYLYMKDYADAELYADSVISSGQHALLANFADVFKIANNWSSEYIWSAVSTAQNGGWGSILPGCMLENKGWGIYNGWGYYTPTQELYNAYSAQDTRLAATILKPGDKFVFWGDTMIYHSVNSESGYQFNKYMEPFSYAGGIHVSSNGNEPTTDLNVPLLRYAEVLLIDAEAKLMQGKSGDVSINLIRQRAGLAPITGATMTELKLERRLELAGEWADRHRDLVRWGDAQATYALPLHGADGTVCWPARTFDPTVDDVWPVPQTDIDNSHGVITQNPGW</sequence>
<comment type="caution">
    <text evidence="9">The sequence shown here is derived from an EMBL/GenBank/DDBJ whole genome shotgun (WGS) entry which is preliminary data.</text>
</comment>
<keyword evidence="4" id="KW-0472">Membrane</keyword>
<keyword evidence="5" id="KW-0998">Cell outer membrane</keyword>
<accession>A0A4R8DRX4</accession>
<name>A0A4R8DRX4_9BACT</name>
<dbReference type="RefSeq" id="WP_133993150.1">
    <property type="nucleotide sequence ID" value="NZ_SODV01000001.1"/>
</dbReference>
<proteinExistence type="inferred from homology"/>
<evidence type="ECO:0000256" key="3">
    <source>
        <dbReference type="ARBA" id="ARBA00022729"/>
    </source>
</evidence>
<dbReference type="PROSITE" id="PS51257">
    <property type="entry name" value="PROKAR_LIPOPROTEIN"/>
    <property type="match status" value="1"/>
</dbReference>
<feature type="chain" id="PRO_5020401630" evidence="6">
    <location>
        <begin position="22"/>
        <end position="506"/>
    </location>
</feature>
<dbReference type="CDD" id="cd08977">
    <property type="entry name" value="SusD"/>
    <property type="match status" value="1"/>
</dbReference>
<protein>
    <submittedName>
        <fullName evidence="9">Putative outer membrane starch-binding protein</fullName>
    </submittedName>
</protein>
<evidence type="ECO:0000259" key="8">
    <source>
        <dbReference type="Pfam" id="PF14322"/>
    </source>
</evidence>
<dbReference type="Gene3D" id="1.25.40.390">
    <property type="match status" value="1"/>
</dbReference>
<keyword evidence="3 6" id="KW-0732">Signal</keyword>
<gene>
    <name evidence="9" type="ORF">EDB95_2015</name>
</gene>
<feature type="domain" description="RagB/SusD" evidence="7">
    <location>
        <begin position="271"/>
        <end position="506"/>
    </location>
</feature>
<dbReference type="AlphaFoldDB" id="A0A4R8DRX4"/>
<dbReference type="Pfam" id="PF07980">
    <property type="entry name" value="SusD_RagB"/>
    <property type="match status" value="1"/>
</dbReference>
<dbReference type="Pfam" id="PF14322">
    <property type="entry name" value="SusD-like_3"/>
    <property type="match status" value="1"/>
</dbReference>
<comment type="subcellular location">
    <subcellularLocation>
        <location evidence="1">Cell outer membrane</location>
    </subcellularLocation>
</comment>
<reference evidence="9 10" key="1">
    <citation type="submission" date="2019-03" db="EMBL/GenBank/DDBJ databases">
        <title>Genomic Encyclopedia of Type Strains, Phase IV (KMG-IV): sequencing the most valuable type-strain genomes for metagenomic binning, comparative biology and taxonomic classification.</title>
        <authorList>
            <person name="Goeker M."/>
        </authorList>
    </citation>
    <scope>NUCLEOTIDE SEQUENCE [LARGE SCALE GENOMIC DNA]</scope>
    <source>
        <strain evidence="9 10">DSM 100059</strain>
    </source>
</reference>
<dbReference type="InterPro" id="IPR012944">
    <property type="entry name" value="SusD_RagB_dom"/>
</dbReference>
<evidence type="ECO:0000256" key="5">
    <source>
        <dbReference type="ARBA" id="ARBA00023237"/>
    </source>
</evidence>
<feature type="domain" description="SusD-like N-terminal" evidence="8">
    <location>
        <begin position="103"/>
        <end position="231"/>
    </location>
</feature>
<keyword evidence="10" id="KW-1185">Reference proteome</keyword>
<feature type="signal peptide" evidence="6">
    <location>
        <begin position="1"/>
        <end position="21"/>
    </location>
</feature>
<evidence type="ECO:0000259" key="7">
    <source>
        <dbReference type="Pfam" id="PF07980"/>
    </source>
</evidence>